<evidence type="ECO:0000313" key="2">
    <source>
        <dbReference type="Proteomes" id="UP000507470"/>
    </source>
</evidence>
<dbReference type="InterPro" id="IPR027417">
    <property type="entry name" value="P-loop_NTPase"/>
</dbReference>
<dbReference type="PANTHER" id="PTHR15723">
    <property type="entry name" value="CARBOHYDRATE SULFOTRANSFERASE 15"/>
    <property type="match status" value="1"/>
</dbReference>
<dbReference type="GO" id="GO:0019319">
    <property type="term" value="P:hexose biosynthetic process"/>
    <property type="evidence" value="ECO:0007669"/>
    <property type="project" value="TreeGrafter"/>
</dbReference>
<dbReference type="Proteomes" id="UP000507470">
    <property type="component" value="Unassembled WGS sequence"/>
</dbReference>
<dbReference type="EMBL" id="CACVKT020005972">
    <property type="protein sequence ID" value="CAC5399092.1"/>
    <property type="molecule type" value="Genomic_DNA"/>
</dbReference>
<gene>
    <name evidence="1" type="ORF">MCOR_33385</name>
</gene>
<evidence type="ECO:0008006" key="3">
    <source>
        <dbReference type="Google" id="ProtNLM"/>
    </source>
</evidence>
<dbReference type="AlphaFoldDB" id="A0A6J8CVZ0"/>
<protein>
    <recommendedName>
        <fullName evidence="3">CHST15</fullName>
    </recommendedName>
</protein>
<proteinExistence type="predicted"/>
<sequence>MDEFCLFVNSKDLLSVFENNFVANLDFNFRYSITWKEHGNVHGWSYQQDKEMEDDDITDTSQDTCPTQQITPQSQCCLCSPNRFLGLWLTRNIKRQNFNDYTSYFDGSAAHISNTTNDLGYHNLIAGDGKPMDMWDFRGWPQIPQNLNKSEPEILTPHLIRHLYQDMKFIIILRNPIDRYLDF</sequence>
<dbReference type="PANTHER" id="PTHR15723:SF0">
    <property type="entry name" value="CARBOHYDRATE SULFOTRANSFERASE 15"/>
    <property type="match status" value="1"/>
</dbReference>
<organism evidence="1 2">
    <name type="scientific">Mytilus coruscus</name>
    <name type="common">Sea mussel</name>
    <dbReference type="NCBI Taxonomy" id="42192"/>
    <lineage>
        <taxon>Eukaryota</taxon>
        <taxon>Metazoa</taxon>
        <taxon>Spiralia</taxon>
        <taxon>Lophotrochozoa</taxon>
        <taxon>Mollusca</taxon>
        <taxon>Bivalvia</taxon>
        <taxon>Autobranchia</taxon>
        <taxon>Pteriomorphia</taxon>
        <taxon>Mytilida</taxon>
        <taxon>Mytiloidea</taxon>
        <taxon>Mytilidae</taxon>
        <taxon>Mytilinae</taxon>
        <taxon>Mytilus</taxon>
    </lineage>
</organism>
<dbReference type="Gene3D" id="3.40.50.300">
    <property type="entry name" value="P-loop containing nucleotide triphosphate hydrolases"/>
    <property type="match status" value="1"/>
</dbReference>
<name>A0A6J8CVZ0_MYTCO</name>
<keyword evidence="2" id="KW-1185">Reference proteome</keyword>
<reference evidence="1 2" key="1">
    <citation type="submission" date="2020-06" db="EMBL/GenBank/DDBJ databases">
        <authorList>
            <person name="Li R."/>
            <person name="Bekaert M."/>
        </authorList>
    </citation>
    <scope>NUCLEOTIDE SEQUENCE [LARGE SCALE GENOMIC DNA]</scope>
    <source>
        <strain evidence="2">wild</strain>
    </source>
</reference>
<accession>A0A6J8CVZ0</accession>
<dbReference type="InterPro" id="IPR052654">
    <property type="entry name" value="CS_Sulfotransferase"/>
</dbReference>
<evidence type="ECO:0000313" key="1">
    <source>
        <dbReference type="EMBL" id="CAC5399092.1"/>
    </source>
</evidence>
<dbReference type="GO" id="GO:0050659">
    <property type="term" value="F:N-acetylgalactosamine 4-sulfate 6-O-sulfotransferase activity"/>
    <property type="evidence" value="ECO:0007669"/>
    <property type="project" value="TreeGrafter"/>
</dbReference>
<dbReference type="OrthoDB" id="8068875at2759"/>